<dbReference type="Pfam" id="PF00857">
    <property type="entry name" value="Isochorismatase"/>
    <property type="match status" value="1"/>
</dbReference>
<dbReference type="AlphaFoldDB" id="A0A558AA44"/>
<proteinExistence type="predicted"/>
<evidence type="ECO:0000259" key="2">
    <source>
        <dbReference type="Pfam" id="PF00857"/>
    </source>
</evidence>
<evidence type="ECO:0000256" key="1">
    <source>
        <dbReference type="ARBA" id="ARBA00022801"/>
    </source>
</evidence>
<evidence type="ECO:0000313" key="4">
    <source>
        <dbReference type="Proteomes" id="UP000318578"/>
    </source>
</evidence>
<feature type="domain" description="Isochorismatase-like" evidence="2">
    <location>
        <begin position="13"/>
        <end position="189"/>
    </location>
</feature>
<dbReference type="OrthoDB" id="5794853at2"/>
<reference evidence="3 4" key="1">
    <citation type="submission" date="2019-07" db="EMBL/GenBank/DDBJ databases">
        <title>New species of Amycolatopsis and Streptomyces.</title>
        <authorList>
            <person name="Duangmal K."/>
            <person name="Teo W.F.A."/>
            <person name="Lipun K."/>
        </authorList>
    </citation>
    <scope>NUCLEOTIDE SEQUENCE [LARGE SCALE GENOMIC DNA]</scope>
    <source>
        <strain evidence="3 4">JCM 30562</strain>
    </source>
</reference>
<gene>
    <name evidence="3" type="ORF">FNH06_18015</name>
</gene>
<keyword evidence="1 3" id="KW-0378">Hydrolase</keyword>
<dbReference type="InterPro" id="IPR000868">
    <property type="entry name" value="Isochorismatase-like_dom"/>
</dbReference>
<dbReference type="Gene3D" id="3.40.50.850">
    <property type="entry name" value="Isochorismatase-like"/>
    <property type="match status" value="1"/>
</dbReference>
<dbReference type="InterPro" id="IPR036380">
    <property type="entry name" value="Isochorismatase-like_sf"/>
</dbReference>
<organism evidence="3 4">
    <name type="scientific">Amycolatopsis acidiphila</name>
    <dbReference type="NCBI Taxonomy" id="715473"/>
    <lineage>
        <taxon>Bacteria</taxon>
        <taxon>Bacillati</taxon>
        <taxon>Actinomycetota</taxon>
        <taxon>Actinomycetes</taxon>
        <taxon>Pseudonocardiales</taxon>
        <taxon>Pseudonocardiaceae</taxon>
        <taxon>Amycolatopsis</taxon>
    </lineage>
</organism>
<dbReference type="InterPro" id="IPR050272">
    <property type="entry name" value="Isochorismatase-like_hydrls"/>
</dbReference>
<name>A0A558AA44_9PSEU</name>
<dbReference type="SUPFAM" id="SSF52499">
    <property type="entry name" value="Isochorismatase-like hydrolases"/>
    <property type="match status" value="1"/>
</dbReference>
<dbReference type="PANTHER" id="PTHR43540">
    <property type="entry name" value="PEROXYUREIDOACRYLATE/UREIDOACRYLATE AMIDOHYDROLASE-RELATED"/>
    <property type="match status" value="1"/>
</dbReference>
<dbReference type="RefSeq" id="WP_144639899.1">
    <property type="nucleotide sequence ID" value="NZ_BNAX01000001.1"/>
</dbReference>
<evidence type="ECO:0000313" key="3">
    <source>
        <dbReference type="EMBL" id="TVT21125.1"/>
    </source>
</evidence>
<dbReference type="Proteomes" id="UP000318578">
    <property type="component" value="Unassembled WGS sequence"/>
</dbReference>
<accession>A0A558AA44</accession>
<comment type="caution">
    <text evidence="3">The sequence shown here is derived from an EMBL/GenBank/DDBJ whole genome shotgun (WGS) entry which is preliminary data.</text>
</comment>
<keyword evidence="4" id="KW-1185">Reference proteome</keyword>
<dbReference type="EMBL" id="VJZA01000029">
    <property type="protein sequence ID" value="TVT21125.1"/>
    <property type="molecule type" value="Genomic_DNA"/>
</dbReference>
<protein>
    <submittedName>
        <fullName evidence="3">Cysteine hydrolase family protein</fullName>
    </submittedName>
</protein>
<dbReference type="CDD" id="cd00431">
    <property type="entry name" value="cysteine_hydrolases"/>
    <property type="match status" value="1"/>
</dbReference>
<dbReference type="GO" id="GO:0016787">
    <property type="term" value="F:hydrolase activity"/>
    <property type="evidence" value="ECO:0007669"/>
    <property type="project" value="UniProtKB-KW"/>
</dbReference>
<sequence>MELAELVDPSQAAVVVSEMQRGVVGDLASPATRELGDAVRAAGLIGQLATLTAAARRAGVPVVHATLQFRPRHVGTRINTPLMAVTLGRDPGYLRAGSPAAEIVPELAPGPDDVVHARHHGMSAFAGTDFDMVLRSLDVRTLVIGGVSLNEAVLGMAVEAVNLGYRVAVVRDAVLGLPLSFAQDLLRYAIALLGATPTVAEVAALWTKDSA</sequence>